<keyword evidence="1" id="KW-1133">Transmembrane helix</keyword>
<name>A0A0J8IV85_9PSED</name>
<feature type="transmembrane region" description="Helical" evidence="1">
    <location>
        <begin position="12"/>
        <end position="32"/>
    </location>
</feature>
<evidence type="ECO:0000313" key="2">
    <source>
        <dbReference type="EMBL" id="KMT55766.1"/>
    </source>
</evidence>
<dbReference type="AlphaFoldDB" id="A0A0J8IV85"/>
<gene>
    <name evidence="2" type="ORF">ACR52_10395</name>
</gene>
<keyword evidence="3" id="KW-1185">Reference proteome</keyword>
<dbReference type="RefSeq" id="WP_048723670.1">
    <property type="nucleotide sequence ID" value="NZ_LFMW01000006.1"/>
</dbReference>
<dbReference type="OrthoDB" id="9897863at2"/>
<evidence type="ECO:0000313" key="3">
    <source>
        <dbReference type="Proteomes" id="UP000037551"/>
    </source>
</evidence>
<feature type="transmembrane region" description="Helical" evidence="1">
    <location>
        <begin position="100"/>
        <end position="120"/>
    </location>
</feature>
<dbReference type="EMBL" id="LFMW01000006">
    <property type="protein sequence ID" value="KMT55766.1"/>
    <property type="molecule type" value="Genomic_DNA"/>
</dbReference>
<feature type="transmembrane region" description="Helical" evidence="1">
    <location>
        <begin position="38"/>
        <end position="60"/>
    </location>
</feature>
<proteinExistence type="predicted"/>
<dbReference type="Proteomes" id="UP000037551">
    <property type="component" value="Unassembled WGS sequence"/>
</dbReference>
<reference evidence="2 3" key="1">
    <citation type="submission" date="2015-06" db="EMBL/GenBank/DDBJ databases">
        <title>Draft genome sequence of an Antarctic Pseudomonas sp. strain KG01 with full potential for biotechnological applications.</title>
        <authorList>
            <person name="Pavlov M.S."/>
            <person name="Lira F."/>
            <person name="Martinez J.L."/>
            <person name="Marshall S.H."/>
        </authorList>
    </citation>
    <scope>NUCLEOTIDE SEQUENCE [LARGE SCALE GENOMIC DNA]</scope>
    <source>
        <strain evidence="2 3">KG01</strain>
    </source>
</reference>
<sequence length="160" mass="17492">MGFLSKAGSIAFGIAVFLGLLALPFLFFAGITRAYEQIIPPLISVGWICIGLILFVLLPLSIFKRLRVFTGATIYIFSYVFGLLSFLISLLTTWFLWGGFWAILGMVLLGGAVVPFALLASAFKGMWTLFFIVVGLLVITWGARIVGMLIAESGANHKHR</sequence>
<accession>A0A0J8IV85</accession>
<organism evidence="2 3">
    <name type="scientific">Pseudomonas fildesensis</name>
    <dbReference type="NCBI Taxonomy" id="1674920"/>
    <lineage>
        <taxon>Bacteria</taxon>
        <taxon>Pseudomonadati</taxon>
        <taxon>Pseudomonadota</taxon>
        <taxon>Gammaproteobacteria</taxon>
        <taxon>Pseudomonadales</taxon>
        <taxon>Pseudomonadaceae</taxon>
        <taxon>Pseudomonas</taxon>
    </lineage>
</organism>
<protein>
    <submittedName>
        <fullName evidence="2">Uncharacterized protein</fullName>
    </submittedName>
</protein>
<evidence type="ECO:0000256" key="1">
    <source>
        <dbReference type="SAM" id="Phobius"/>
    </source>
</evidence>
<feature type="transmembrane region" description="Helical" evidence="1">
    <location>
        <begin position="127"/>
        <end position="151"/>
    </location>
</feature>
<feature type="transmembrane region" description="Helical" evidence="1">
    <location>
        <begin position="72"/>
        <end position="94"/>
    </location>
</feature>
<keyword evidence="1" id="KW-0472">Membrane</keyword>
<keyword evidence="1" id="KW-0812">Transmembrane</keyword>
<dbReference type="PATRIC" id="fig|1674920.3.peg.4915"/>
<comment type="caution">
    <text evidence="2">The sequence shown here is derived from an EMBL/GenBank/DDBJ whole genome shotgun (WGS) entry which is preliminary data.</text>
</comment>